<dbReference type="AlphaFoldDB" id="E6VMZ1"/>
<gene>
    <name evidence="2" type="ordered locus">Rpdx1_4307</name>
</gene>
<accession>E6VMZ1</accession>
<organism evidence="2 3">
    <name type="scientific">Rhodopseudomonas palustris (strain DX-1)</name>
    <dbReference type="NCBI Taxonomy" id="652103"/>
    <lineage>
        <taxon>Bacteria</taxon>
        <taxon>Pseudomonadati</taxon>
        <taxon>Pseudomonadota</taxon>
        <taxon>Alphaproteobacteria</taxon>
        <taxon>Hyphomicrobiales</taxon>
        <taxon>Nitrobacteraceae</taxon>
        <taxon>Rhodopseudomonas</taxon>
    </lineage>
</organism>
<feature type="domain" description="Glycosyl transferase family 1" evidence="1">
    <location>
        <begin position="192"/>
        <end position="328"/>
    </location>
</feature>
<keyword evidence="2" id="KW-0808">Transferase</keyword>
<sequence length="363" mass="40165">MRVKSPQLLGFFAVYRQSVSWQWAGKPSNLDRQQRNEQMRLLLTTYHHAFLAPGGGETEFLQLAEYMNENGVRADFYGHASRPLRYYDAIVHFSAVGGGQILLRHVREQGKPIILIPNYNFFSPSAGSLPVVQEHFDLADVIVLRTQVEAELCKTLFQVAHDKIVVVPPGISAAFARPVPDDLFRSAYGVGRFVLWVGVLDEAKQQLQAIEALHDLDVPLIFIGGYHDRAYYAKCKAAASEKVRFLPYLQPGSDIIRSAMQSCSVYLELGEDFPGHSAIEAGLAGAPLVLRDHPWSRELLGDDISYVASSEPGAIVSAVSAALDSGKRGALVERIKQRLVQPQTTALLIEDIEQYLARRHGGA</sequence>
<evidence type="ECO:0000259" key="1">
    <source>
        <dbReference type="Pfam" id="PF00534"/>
    </source>
</evidence>
<dbReference type="InterPro" id="IPR001296">
    <property type="entry name" value="Glyco_trans_1"/>
</dbReference>
<dbReference type="EMBL" id="CP002418">
    <property type="protein sequence ID" value="ADU45859.1"/>
    <property type="molecule type" value="Genomic_DNA"/>
</dbReference>
<dbReference type="HOGENOM" id="CLU_061541_1_0_5"/>
<dbReference type="Proteomes" id="UP000001402">
    <property type="component" value="Chromosome"/>
</dbReference>
<dbReference type="STRING" id="652103.Rpdx1_4307"/>
<name>E6VMZ1_RHOPX</name>
<protein>
    <submittedName>
        <fullName evidence="2">Glycosyl transferase group 1</fullName>
    </submittedName>
</protein>
<dbReference type="BioCyc" id="RPAL652103:RPDX1_RS21270-MONOMER"/>
<reference evidence="2" key="1">
    <citation type="submission" date="2010-12" db="EMBL/GenBank/DDBJ databases">
        <title>Complete sequence of Rhodopseudomonas palustris DX-1.</title>
        <authorList>
            <consortium name="US DOE Joint Genome Institute"/>
            <person name="Lucas S."/>
            <person name="Copeland A."/>
            <person name="Lapidus A."/>
            <person name="Cheng J.-F."/>
            <person name="Goodwin L."/>
            <person name="Pitluck S."/>
            <person name="Misra M."/>
            <person name="Chertkov O."/>
            <person name="Detter J.C."/>
            <person name="Han C."/>
            <person name="Tapia R."/>
            <person name="Land M."/>
            <person name="Hauser L."/>
            <person name="Kyrpides N."/>
            <person name="Ivanova N."/>
            <person name="Ovchinnikova G."/>
            <person name="Logan B."/>
            <person name="Oda Y."/>
            <person name="Harwood C."/>
            <person name="Woyke T."/>
        </authorList>
    </citation>
    <scope>NUCLEOTIDE SEQUENCE [LARGE SCALE GENOMIC DNA]</scope>
    <source>
        <strain evidence="2">DX-1</strain>
    </source>
</reference>
<dbReference type="KEGG" id="rpx:Rpdx1_4307"/>
<dbReference type="PANTHER" id="PTHR12526">
    <property type="entry name" value="GLYCOSYLTRANSFERASE"/>
    <property type="match status" value="1"/>
</dbReference>
<dbReference type="SUPFAM" id="SSF53756">
    <property type="entry name" value="UDP-Glycosyltransferase/glycogen phosphorylase"/>
    <property type="match status" value="1"/>
</dbReference>
<dbReference type="GO" id="GO:0016757">
    <property type="term" value="F:glycosyltransferase activity"/>
    <property type="evidence" value="ECO:0007669"/>
    <property type="project" value="InterPro"/>
</dbReference>
<dbReference type="eggNOG" id="COG0438">
    <property type="taxonomic scope" value="Bacteria"/>
</dbReference>
<dbReference type="PANTHER" id="PTHR12526:SF627">
    <property type="entry name" value="D-RHAMNOSYLTRANSFERASE WBPZ"/>
    <property type="match status" value="1"/>
</dbReference>
<proteinExistence type="predicted"/>
<evidence type="ECO:0000313" key="2">
    <source>
        <dbReference type="EMBL" id="ADU45859.1"/>
    </source>
</evidence>
<dbReference type="Pfam" id="PF00534">
    <property type="entry name" value="Glycos_transf_1"/>
    <property type="match status" value="1"/>
</dbReference>
<evidence type="ECO:0000313" key="3">
    <source>
        <dbReference type="Proteomes" id="UP000001402"/>
    </source>
</evidence>
<dbReference type="Gene3D" id="3.40.50.2000">
    <property type="entry name" value="Glycogen Phosphorylase B"/>
    <property type="match status" value="2"/>
</dbReference>